<sequence length="300" mass="32216">MADSSISDLVLSSTPAPGVRLLRLNRPEKRNALSQSLISSLLSELRLASGDTSIFSIILTGNGPFFCAGADLNDIAALDEAGARASRYLQDLCAGFASVKKPIIAAVNGPAHRFHRGQSIGGLLAAPTTCLTRPWKTSADRFQSDLIISAQPAYFVLPETKIGLIPGAGGTQRLTAAIGKYRAMRSILLAHPMSAQEAMAAGLVTDVVGPDTLIQRCVEIASTFTAENRQTIAFAKEAICRGEHSSVGVVHRCKQLTEIFLADDLCRDDRFERDLYYTAFGTDEKKCGVDNFLAARKKKA</sequence>
<evidence type="ECO:0000313" key="2">
    <source>
        <dbReference type="Proteomes" id="UP000235728"/>
    </source>
</evidence>
<dbReference type="GO" id="GO:0005739">
    <property type="term" value="C:mitochondrion"/>
    <property type="evidence" value="ECO:0007669"/>
    <property type="project" value="TreeGrafter"/>
</dbReference>
<dbReference type="InterPro" id="IPR001753">
    <property type="entry name" value="Enoyl-CoA_hydra/iso"/>
</dbReference>
<proteinExistence type="predicted"/>
<evidence type="ECO:0000313" key="1">
    <source>
        <dbReference type="EMBL" id="PMB71557.1"/>
    </source>
</evidence>
<dbReference type="AlphaFoldDB" id="A0A2N6NWB7"/>
<gene>
    <name evidence="1" type="primary">echs1_1</name>
    <name evidence="1" type="ORF">BM221_001647</name>
</gene>
<comment type="caution">
    <text evidence="1">The sequence shown here is derived from an EMBL/GenBank/DDBJ whole genome shotgun (WGS) entry which is preliminary data.</text>
</comment>
<dbReference type="PANTHER" id="PTHR11941:SF166">
    <property type="entry name" value="ENOYL-COA HYDRATASE_ISOMERASE FAMILY PROTEIN (AFU_ORTHOLOGUE AFUA_8G01210)"/>
    <property type="match status" value="1"/>
</dbReference>
<reference evidence="1 2" key="1">
    <citation type="journal article" date="2016" name="Appl. Microbiol. Biotechnol.">
        <title>Characterization of T-DNA insertion mutants with decreased virulence in the entomopathogenic fungus Beauveria bassiana JEF-007.</title>
        <authorList>
            <person name="Kim S."/>
            <person name="Lee S.J."/>
            <person name="Nai Y.S."/>
            <person name="Yu J.S."/>
            <person name="Lee M.R."/>
            <person name="Yang Y.T."/>
            <person name="Kim J.S."/>
        </authorList>
    </citation>
    <scope>NUCLEOTIDE SEQUENCE [LARGE SCALE GENOMIC DNA]</scope>
    <source>
        <strain evidence="1 2">JEF-007</strain>
    </source>
</reference>
<dbReference type="EMBL" id="MRVG01000002">
    <property type="protein sequence ID" value="PMB71557.1"/>
    <property type="molecule type" value="Genomic_DNA"/>
</dbReference>
<dbReference type="SUPFAM" id="SSF52096">
    <property type="entry name" value="ClpP/crotonase"/>
    <property type="match status" value="2"/>
</dbReference>
<dbReference type="CDD" id="cd06558">
    <property type="entry name" value="crotonase-like"/>
    <property type="match status" value="1"/>
</dbReference>
<dbReference type="Proteomes" id="UP000235728">
    <property type="component" value="Unassembled WGS sequence"/>
</dbReference>
<dbReference type="InterPro" id="IPR029045">
    <property type="entry name" value="ClpP/crotonase-like_dom_sf"/>
</dbReference>
<dbReference type="OMA" id="MCADIVI"/>
<dbReference type="PANTHER" id="PTHR11941">
    <property type="entry name" value="ENOYL-COA HYDRATASE-RELATED"/>
    <property type="match status" value="1"/>
</dbReference>
<dbReference type="Gene3D" id="3.90.226.10">
    <property type="entry name" value="2-enoyl-CoA Hydratase, Chain A, domain 1"/>
    <property type="match status" value="1"/>
</dbReference>
<organism evidence="1 2">
    <name type="scientific">Beauveria bassiana</name>
    <name type="common">White muscardine disease fungus</name>
    <name type="synonym">Tritirachium shiotae</name>
    <dbReference type="NCBI Taxonomy" id="176275"/>
    <lineage>
        <taxon>Eukaryota</taxon>
        <taxon>Fungi</taxon>
        <taxon>Dikarya</taxon>
        <taxon>Ascomycota</taxon>
        <taxon>Pezizomycotina</taxon>
        <taxon>Sordariomycetes</taxon>
        <taxon>Hypocreomycetidae</taxon>
        <taxon>Hypocreales</taxon>
        <taxon>Cordycipitaceae</taxon>
        <taxon>Beauveria</taxon>
    </lineage>
</organism>
<accession>A0A2N6NWB7</accession>
<name>A0A2N6NWB7_BEABA</name>
<protein>
    <submittedName>
        <fullName evidence="1">Putative enoyl-CoA hydratase, mitochondrial</fullName>
    </submittedName>
</protein>
<dbReference type="Pfam" id="PF00378">
    <property type="entry name" value="ECH_1"/>
    <property type="match status" value="2"/>
</dbReference>
<dbReference type="GO" id="GO:0006635">
    <property type="term" value="P:fatty acid beta-oxidation"/>
    <property type="evidence" value="ECO:0007669"/>
    <property type="project" value="TreeGrafter"/>
</dbReference>